<name>A0ABW0SFQ1_9RHOB</name>
<proteinExistence type="predicted"/>
<comment type="caution">
    <text evidence="1">The sequence shown here is derived from an EMBL/GenBank/DDBJ whole genome shotgun (WGS) entry which is preliminary data.</text>
</comment>
<accession>A0ABW0SFQ1</accession>
<sequence>MIVYSERTRRADPRALLEELRAGLFAGGEPDEALLIAAGVLEAGVTDALSPEEDDEPEAARPFARVTRELAQARRGDGAAQARALAAVDEAARGPLPRVVEVTEPEGFAFYALMPELHAEAARRFAVAVRPARATVVGLRSIGTTLAAVVAAELVAAGVAVRVVTVRPRGHPFERELRLGSRLRAALEQADHVLIVDEGPGISGSSFAAAAEAALRAGVPEGRIALFPSWDSDGTGLRSERARALWPRLSRWVVGFEEAFVDTGRLAAPWGGGALRDLSGGLWRELIPERERPAVQPQHERRKYRLAREDGPLLLKFAGLGERGRRMLARAEAQAAAGLAPEPVGLADGFLALRFVEGRLVGALDDATMGAVGRHLAWVARQAPVGQVRAGELLELTRTNVAEGLGEGVAERLGWMEAQAGVVEARPAVAVDGRMLPQEWLRTGRGVLKTDGLDHHDDHFWPGTQDIAWDLAGAMTEFGMDAEARERLVGDYIAATGDRGVREVLAFQETAYLAWRLGYASLAAETLGDGPDGRGMARARDGYAAALRAAIERGAA</sequence>
<protein>
    <submittedName>
        <fullName evidence="1">Uncharacterized protein</fullName>
    </submittedName>
</protein>
<reference evidence="2" key="1">
    <citation type="journal article" date="2019" name="Int. J. Syst. Evol. Microbiol.">
        <title>The Global Catalogue of Microorganisms (GCM) 10K type strain sequencing project: providing services to taxonomists for standard genome sequencing and annotation.</title>
        <authorList>
            <consortium name="The Broad Institute Genomics Platform"/>
            <consortium name="The Broad Institute Genome Sequencing Center for Infectious Disease"/>
            <person name="Wu L."/>
            <person name="Ma J."/>
        </authorList>
    </citation>
    <scope>NUCLEOTIDE SEQUENCE [LARGE SCALE GENOMIC DNA]</scope>
    <source>
        <strain evidence="2">KACC 11588</strain>
    </source>
</reference>
<keyword evidence="2" id="KW-1185">Reference proteome</keyword>
<dbReference type="Proteomes" id="UP001596056">
    <property type="component" value="Unassembled WGS sequence"/>
</dbReference>
<dbReference type="EMBL" id="JBHSNA010000020">
    <property type="protein sequence ID" value="MFC5567838.1"/>
    <property type="molecule type" value="Genomic_DNA"/>
</dbReference>
<gene>
    <name evidence="1" type="ORF">ACFPOC_15600</name>
</gene>
<dbReference type="RefSeq" id="WP_209840858.1">
    <property type="nucleotide sequence ID" value="NZ_JAGGJP010000009.1"/>
</dbReference>
<organism evidence="1 2">
    <name type="scientific">Rubellimicrobium aerolatum</name>
    <dbReference type="NCBI Taxonomy" id="490979"/>
    <lineage>
        <taxon>Bacteria</taxon>
        <taxon>Pseudomonadati</taxon>
        <taxon>Pseudomonadota</taxon>
        <taxon>Alphaproteobacteria</taxon>
        <taxon>Rhodobacterales</taxon>
        <taxon>Roseobacteraceae</taxon>
        <taxon>Rubellimicrobium</taxon>
    </lineage>
</organism>
<evidence type="ECO:0000313" key="1">
    <source>
        <dbReference type="EMBL" id="MFC5567838.1"/>
    </source>
</evidence>
<evidence type="ECO:0000313" key="2">
    <source>
        <dbReference type="Proteomes" id="UP001596056"/>
    </source>
</evidence>